<keyword evidence="4" id="KW-1185">Reference proteome</keyword>
<evidence type="ECO:0000259" key="2">
    <source>
        <dbReference type="Pfam" id="PF13699"/>
    </source>
</evidence>
<dbReference type="RefSeq" id="WP_012489261.1">
    <property type="nucleotide sequence ID" value="NC_010995.1"/>
</dbReference>
<reference evidence="3 4" key="1">
    <citation type="journal article" date="2008" name="J. Bacteriol.">
        <title>Insights into plant cell wall degradation from the genome sequence of the soil bacterium Cellvibrio japonicus.</title>
        <authorList>
            <person name="Deboy R.T."/>
            <person name="Mongodin E.F."/>
            <person name="Fouts D.E."/>
            <person name="Tailford L.E."/>
            <person name="Khouri H."/>
            <person name="Emerson J.B."/>
            <person name="Mohamoud Y."/>
            <person name="Watkins K."/>
            <person name="Henrissat B."/>
            <person name="Gilbert H.J."/>
            <person name="Nelson K.E."/>
        </authorList>
    </citation>
    <scope>NUCLEOTIDE SEQUENCE [LARGE SCALE GENOMIC DNA]</scope>
    <source>
        <strain evidence="3 4">Ueda107</strain>
    </source>
</reference>
<accession>B3PHU6</accession>
<dbReference type="STRING" id="498211.CJA_3689"/>
<dbReference type="KEGG" id="cja:CJA_3689"/>
<dbReference type="OrthoDB" id="292792at2"/>
<evidence type="ECO:0000313" key="3">
    <source>
        <dbReference type="EMBL" id="ACE84065.1"/>
    </source>
</evidence>
<dbReference type="Pfam" id="PF13699">
    <property type="entry name" value="eCIS_core"/>
    <property type="match status" value="1"/>
</dbReference>
<protein>
    <recommendedName>
        <fullName evidence="2">eCIS core domain-containing protein</fullName>
    </recommendedName>
</protein>
<gene>
    <name evidence="3" type="ordered locus">CJA_3689</name>
</gene>
<dbReference type="AlphaFoldDB" id="B3PHU6"/>
<organism evidence="3 4">
    <name type="scientific">Cellvibrio japonicus (strain Ueda107)</name>
    <name type="common">Pseudomonas fluorescens subsp. cellulosa</name>
    <dbReference type="NCBI Taxonomy" id="498211"/>
    <lineage>
        <taxon>Bacteria</taxon>
        <taxon>Pseudomonadati</taxon>
        <taxon>Pseudomonadota</taxon>
        <taxon>Gammaproteobacteria</taxon>
        <taxon>Cellvibrionales</taxon>
        <taxon>Cellvibrionaceae</taxon>
        <taxon>Cellvibrio</taxon>
    </lineage>
</organism>
<feature type="region of interest" description="Disordered" evidence="1">
    <location>
        <begin position="1"/>
        <end position="33"/>
    </location>
</feature>
<dbReference type="eggNOG" id="COG3177">
    <property type="taxonomic scope" value="Bacteria"/>
</dbReference>
<dbReference type="EMBL" id="CP000934">
    <property type="protein sequence ID" value="ACE84065.1"/>
    <property type="molecule type" value="Genomic_DNA"/>
</dbReference>
<feature type="domain" description="eCIS core" evidence="2">
    <location>
        <begin position="74"/>
        <end position="139"/>
    </location>
</feature>
<name>B3PHU6_CELJU</name>
<dbReference type="InterPro" id="IPR025295">
    <property type="entry name" value="eCIS_core_dom"/>
</dbReference>
<sequence length="431" mass="48112">MSYIHKNDSLQKQGSGNENQKTLSPAFTDQRPSTSIQLKQQSLMNNAVSQRIDTINPEPETTLQYKEKSNNTGLPNQLKAGIESLSGMSMDHVKVHYNSDKPAQLNAHAYAQGSDIHVAPGQEQHLPHEAWHVVQQAQGRVKPTMQMKAGVPVNDDVGLEHEADVMGAKALTQLSEEKPVQHKTIHTTSNTSQPVQRAITRSMWKIINETEFKDDDDMHNTGMWLTSKYGYETANLIVNGILDRNNLSSEQHNFLQQNSNEDVNEQDEEDVNWVDHGDLGEYDDPEAIDHYIDENQIAQLARKGNTVSGPKSYATKNVGSFVNVSYRTDGQGCIDFSNPFNSTTWKNPVLAGSGVNLSAANKTIDKKNRAQHFAIGDLLYAKKQGKSKASYTTNLRSGKWTWHHLPATYKMVLVDMTVHAKHGHNGGVYLW</sequence>
<feature type="compositionally biased region" description="Polar residues" evidence="1">
    <location>
        <begin position="10"/>
        <end position="33"/>
    </location>
</feature>
<proteinExistence type="predicted"/>
<evidence type="ECO:0000256" key="1">
    <source>
        <dbReference type="SAM" id="MobiDB-lite"/>
    </source>
</evidence>
<dbReference type="HOGENOM" id="CLU_635686_0_0_6"/>
<evidence type="ECO:0000313" key="4">
    <source>
        <dbReference type="Proteomes" id="UP000001036"/>
    </source>
</evidence>
<dbReference type="Proteomes" id="UP000001036">
    <property type="component" value="Chromosome"/>
</dbReference>